<evidence type="ECO:0000256" key="10">
    <source>
        <dbReference type="ARBA" id="ARBA00023136"/>
    </source>
</evidence>
<dbReference type="InterPro" id="IPR005467">
    <property type="entry name" value="His_kinase_dom"/>
</dbReference>
<dbReference type="STRING" id="111015.AXF14_01785"/>
<dbReference type="PANTHER" id="PTHR45436">
    <property type="entry name" value="SENSOR HISTIDINE KINASE YKOH"/>
    <property type="match status" value="1"/>
</dbReference>
<evidence type="ECO:0000256" key="2">
    <source>
        <dbReference type="ARBA" id="ARBA00004236"/>
    </source>
</evidence>
<evidence type="ECO:0000256" key="4">
    <source>
        <dbReference type="ARBA" id="ARBA00022553"/>
    </source>
</evidence>
<dbReference type="InterPro" id="IPR003661">
    <property type="entry name" value="HisK_dim/P_dom"/>
</dbReference>
<dbReference type="EMBL" id="CP014228">
    <property type="protein sequence ID" value="AMD86563.1"/>
    <property type="molecule type" value="Genomic_DNA"/>
</dbReference>
<gene>
    <name evidence="14" type="ORF">AXF14_01785</name>
</gene>
<dbReference type="SMART" id="SM00388">
    <property type="entry name" value="HisKA"/>
    <property type="match status" value="1"/>
</dbReference>
<dbReference type="PRINTS" id="PR00344">
    <property type="entry name" value="BCTRLSENSOR"/>
</dbReference>
<evidence type="ECO:0000313" key="14">
    <source>
        <dbReference type="EMBL" id="AMD86563.1"/>
    </source>
</evidence>
<evidence type="ECO:0000256" key="11">
    <source>
        <dbReference type="SAM" id="Phobius"/>
    </source>
</evidence>
<keyword evidence="6 11" id="KW-0812">Transmembrane</keyword>
<dbReference type="InterPro" id="IPR036097">
    <property type="entry name" value="HisK_dim/P_sf"/>
</dbReference>
<keyword evidence="5" id="KW-0808">Transferase</keyword>
<reference evidence="15" key="1">
    <citation type="submission" date="2016-02" db="EMBL/GenBank/DDBJ databases">
        <authorList>
            <person name="Holder M.E."/>
            <person name="Ajami N.J."/>
            <person name="Petrosino J.F."/>
        </authorList>
    </citation>
    <scope>NUCLEOTIDE SEQUENCE [LARGE SCALE GENOMIC DNA]</scope>
    <source>
        <strain evidence="15">CCUG 36733</strain>
    </source>
</reference>
<evidence type="ECO:0000256" key="1">
    <source>
        <dbReference type="ARBA" id="ARBA00000085"/>
    </source>
</evidence>
<dbReference type="Gene3D" id="1.10.287.130">
    <property type="match status" value="1"/>
</dbReference>
<organism evidence="14 15">
    <name type="scientific">Actinomyces radicidentis</name>
    <dbReference type="NCBI Taxonomy" id="111015"/>
    <lineage>
        <taxon>Bacteria</taxon>
        <taxon>Bacillati</taxon>
        <taxon>Actinomycetota</taxon>
        <taxon>Actinomycetes</taxon>
        <taxon>Actinomycetales</taxon>
        <taxon>Actinomycetaceae</taxon>
        <taxon>Actinomyces</taxon>
    </lineage>
</organism>
<dbReference type="SMART" id="SM00387">
    <property type="entry name" value="HATPase_c"/>
    <property type="match status" value="1"/>
</dbReference>
<dbReference type="PROSITE" id="PS50109">
    <property type="entry name" value="HIS_KIN"/>
    <property type="match status" value="1"/>
</dbReference>
<dbReference type="InterPro" id="IPR036890">
    <property type="entry name" value="HATPase_C_sf"/>
</dbReference>
<keyword evidence="10 11" id="KW-0472">Membrane</keyword>
<dbReference type="Pfam" id="PF02518">
    <property type="entry name" value="HATPase_c"/>
    <property type="match status" value="1"/>
</dbReference>
<sequence length="359" mass="38560">MRARAMQMTMTAVCVAVVLLGVPLGGGWILVTFRTTRDSDYRSQVILTVILTLVLLTAVALLAAWVVAAHYSRRISAPLIYLAAEAEQLGSGQVRPRLRKSGIEEIDLVQAELVRSAERVAGRLAAERQFASDASHQLRTPLTGLSLRLEEIELLSDDPEVQAGARACVEQVERLTGVVEDLLKISRRSGGGTTEALHLEDVFAQQREEWEPSFAEAGRTLVMKDEVGLPVLATRGSLAQELATCIENSLRYGDGTTSVTVRSANGGHGVFIDVADEGEGVEDDLAPHVFERSVSGHGSTGVGLALARDLVEADGGRIELSQRRPAVFSILLNAVPKSLDPNNVLPQGALVSVGRRGRF</sequence>
<dbReference type="SUPFAM" id="SSF47384">
    <property type="entry name" value="Homodimeric domain of signal transducing histidine kinase"/>
    <property type="match status" value="1"/>
</dbReference>
<keyword evidence="4" id="KW-0597">Phosphoprotein</keyword>
<evidence type="ECO:0000256" key="3">
    <source>
        <dbReference type="ARBA" id="ARBA00012438"/>
    </source>
</evidence>
<accession>A0A0X8JDT2</accession>
<dbReference type="InterPro" id="IPR004358">
    <property type="entry name" value="Sig_transdc_His_kin-like_C"/>
</dbReference>
<evidence type="ECO:0000259" key="13">
    <source>
        <dbReference type="PROSITE" id="PS50885"/>
    </source>
</evidence>
<dbReference type="InterPro" id="IPR050428">
    <property type="entry name" value="TCS_sensor_his_kinase"/>
</dbReference>
<dbReference type="AlphaFoldDB" id="A0A0X8JDT2"/>
<dbReference type="InterPro" id="IPR003594">
    <property type="entry name" value="HATPase_dom"/>
</dbReference>
<keyword evidence="9" id="KW-0902">Two-component regulatory system</keyword>
<dbReference type="PANTHER" id="PTHR45436:SF5">
    <property type="entry name" value="SENSOR HISTIDINE KINASE TRCS"/>
    <property type="match status" value="1"/>
</dbReference>
<evidence type="ECO:0000256" key="9">
    <source>
        <dbReference type="ARBA" id="ARBA00023012"/>
    </source>
</evidence>
<comment type="subcellular location">
    <subcellularLocation>
        <location evidence="2">Cell membrane</location>
    </subcellularLocation>
</comment>
<comment type="catalytic activity">
    <reaction evidence="1">
        <text>ATP + protein L-histidine = ADP + protein N-phospho-L-histidine.</text>
        <dbReference type="EC" id="2.7.13.3"/>
    </reaction>
</comment>
<dbReference type="KEGG" id="ard:AXF14_01785"/>
<dbReference type="SUPFAM" id="SSF55874">
    <property type="entry name" value="ATPase domain of HSP90 chaperone/DNA topoisomerase II/histidine kinase"/>
    <property type="match status" value="1"/>
</dbReference>
<dbReference type="GO" id="GO:0000155">
    <property type="term" value="F:phosphorelay sensor kinase activity"/>
    <property type="evidence" value="ECO:0007669"/>
    <property type="project" value="InterPro"/>
</dbReference>
<dbReference type="GO" id="GO:0005886">
    <property type="term" value="C:plasma membrane"/>
    <property type="evidence" value="ECO:0007669"/>
    <property type="project" value="UniProtKB-SubCell"/>
</dbReference>
<protein>
    <recommendedName>
        <fullName evidence="3">histidine kinase</fullName>
        <ecNumber evidence="3">2.7.13.3</ecNumber>
    </recommendedName>
</protein>
<evidence type="ECO:0000313" key="15">
    <source>
        <dbReference type="Proteomes" id="UP000065220"/>
    </source>
</evidence>
<evidence type="ECO:0000256" key="6">
    <source>
        <dbReference type="ARBA" id="ARBA00022692"/>
    </source>
</evidence>
<dbReference type="EC" id="2.7.13.3" evidence="3"/>
<keyword evidence="15" id="KW-1185">Reference proteome</keyword>
<dbReference type="CDD" id="cd00082">
    <property type="entry name" value="HisKA"/>
    <property type="match status" value="1"/>
</dbReference>
<evidence type="ECO:0000256" key="8">
    <source>
        <dbReference type="ARBA" id="ARBA00022989"/>
    </source>
</evidence>
<feature type="domain" description="Histidine kinase" evidence="12">
    <location>
        <begin position="133"/>
        <end position="336"/>
    </location>
</feature>
<dbReference type="InterPro" id="IPR003660">
    <property type="entry name" value="HAMP_dom"/>
</dbReference>
<proteinExistence type="predicted"/>
<evidence type="ECO:0000259" key="12">
    <source>
        <dbReference type="PROSITE" id="PS50109"/>
    </source>
</evidence>
<dbReference type="Pfam" id="PF00512">
    <property type="entry name" value="HisKA"/>
    <property type="match status" value="1"/>
</dbReference>
<name>A0A0X8JDT2_ACTRD</name>
<feature type="transmembrane region" description="Helical" evidence="11">
    <location>
        <begin position="43"/>
        <end position="68"/>
    </location>
</feature>
<dbReference type="RefSeq" id="WP_067939698.1">
    <property type="nucleotide sequence ID" value="NZ_CP014228.1"/>
</dbReference>
<keyword evidence="8 11" id="KW-1133">Transmembrane helix</keyword>
<dbReference type="OrthoDB" id="5499837at2"/>
<evidence type="ECO:0000256" key="5">
    <source>
        <dbReference type="ARBA" id="ARBA00022679"/>
    </source>
</evidence>
<dbReference type="Proteomes" id="UP000065220">
    <property type="component" value="Chromosome"/>
</dbReference>
<keyword evidence="7 14" id="KW-0418">Kinase</keyword>
<feature type="domain" description="HAMP" evidence="13">
    <location>
        <begin position="73"/>
        <end position="125"/>
    </location>
</feature>
<evidence type="ECO:0000256" key="7">
    <source>
        <dbReference type="ARBA" id="ARBA00022777"/>
    </source>
</evidence>
<dbReference type="Gene3D" id="6.10.340.10">
    <property type="match status" value="1"/>
</dbReference>
<dbReference type="Gene3D" id="3.30.565.10">
    <property type="entry name" value="Histidine kinase-like ATPase, C-terminal domain"/>
    <property type="match status" value="1"/>
</dbReference>
<dbReference type="PROSITE" id="PS50885">
    <property type="entry name" value="HAMP"/>
    <property type="match status" value="1"/>
</dbReference>